<dbReference type="PANTHER" id="PTHR30177">
    <property type="entry name" value="GLYCINE BETAINE/L-PROLINE TRANSPORT SYSTEM PERMEASE PROTEIN PROW"/>
    <property type="match status" value="1"/>
</dbReference>
<dbReference type="GO" id="GO:0005886">
    <property type="term" value="C:plasma membrane"/>
    <property type="evidence" value="ECO:0007669"/>
    <property type="project" value="UniProtKB-SubCell"/>
</dbReference>
<dbReference type="GO" id="GO:0031460">
    <property type="term" value="P:glycine betaine transport"/>
    <property type="evidence" value="ECO:0007669"/>
    <property type="project" value="TreeGrafter"/>
</dbReference>
<keyword evidence="4 6" id="KW-1133">Transmembrane helix</keyword>
<feature type="transmembrane region" description="Helical" evidence="6">
    <location>
        <begin position="38"/>
        <end position="60"/>
    </location>
</feature>
<feature type="transmembrane region" description="Helical" evidence="6">
    <location>
        <begin position="164"/>
        <end position="188"/>
    </location>
</feature>
<dbReference type="PANTHER" id="PTHR30177:SF4">
    <property type="entry name" value="OSMOPROTECTANT IMPORT PERMEASE PROTEIN OSMW"/>
    <property type="match status" value="1"/>
</dbReference>
<sequence>MVFPIISIGKEGINTISLIWEYFGSHMDDYLTVLREHVAISLMALAISVILGISAGYVCVRSPRLEKWLTGTFQTLRIVPSLAILILLIPFLGTGVKPALVALVLLAIPPILLNTVTGLTEVPDFMLETASGLGMTEKQVMYRVKFPMAFPLIMTGVKTAMIEIVASAALAAKIGAGGLGGLIFTGLGLNRLDLLLVGGISVALLSLVSGAILDGIEKMMTPYLQTAPKRRIRGRRKAGRLQTEGKQRG</sequence>
<feature type="domain" description="ABC transmembrane type-1" evidence="7">
    <location>
        <begin position="34"/>
        <end position="213"/>
    </location>
</feature>
<evidence type="ECO:0000256" key="3">
    <source>
        <dbReference type="ARBA" id="ARBA00022692"/>
    </source>
</evidence>
<organism evidence="8 9">
    <name type="scientific">Hungatella hathewayi</name>
    <dbReference type="NCBI Taxonomy" id="154046"/>
    <lineage>
        <taxon>Bacteria</taxon>
        <taxon>Bacillati</taxon>
        <taxon>Bacillota</taxon>
        <taxon>Clostridia</taxon>
        <taxon>Lachnospirales</taxon>
        <taxon>Lachnospiraceae</taxon>
        <taxon>Hungatella</taxon>
    </lineage>
</organism>
<evidence type="ECO:0000256" key="2">
    <source>
        <dbReference type="ARBA" id="ARBA00022448"/>
    </source>
</evidence>
<dbReference type="Proteomes" id="UP000434223">
    <property type="component" value="Unassembled WGS sequence"/>
</dbReference>
<dbReference type="SUPFAM" id="SSF161098">
    <property type="entry name" value="MetI-like"/>
    <property type="match status" value="1"/>
</dbReference>
<dbReference type="EMBL" id="WNME01000012">
    <property type="protein sequence ID" value="MUB64848.1"/>
    <property type="molecule type" value="Genomic_DNA"/>
</dbReference>
<evidence type="ECO:0000256" key="5">
    <source>
        <dbReference type="ARBA" id="ARBA00023136"/>
    </source>
</evidence>
<feature type="transmembrane region" description="Helical" evidence="6">
    <location>
        <begin position="72"/>
        <end position="93"/>
    </location>
</feature>
<accession>A0AAW9WJV8</accession>
<dbReference type="InterPro" id="IPR035906">
    <property type="entry name" value="MetI-like_sf"/>
</dbReference>
<comment type="subcellular location">
    <subcellularLocation>
        <location evidence="6">Cell membrane</location>
        <topology evidence="6">Multi-pass membrane protein</topology>
    </subcellularLocation>
    <subcellularLocation>
        <location evidence="1">Membrane</location>
        <topology evidence="1">Multi-pass membrane protein</topology>
    </subcellularLocation>
</comment>
<feature type="transmembrane region" description="Helical" evidence="6">
    <location>
        <begin position="194"/>
        <end position="213"/>
    </location>
</feature>
<reference evidence="8 9" key="1">
    <citation type="submission" date="2019-09" db="EMBL/GenBank/DDBJ databases">
        <title>Draft genome sequencing of Hungatella hathewayi 123Y-2.</title>
        <authorList>
            <person name="Lv Q."/>
            <person name="Li S."/>
        </authorList>
    </citation>
    <scope>NUCLEOTIDE SEQUENCE [LARGE SCALE GENOMIC DNA]</scope>
    <source>
        <strain evidence="8 9">123Y-2</strain>
    </source>
</reference>
<comment type="caution">
    <text evidence="8">The sequence shown here is derived from an EMBL/GenBank/DDBJ whole genome shotgun (WGS) entry which is preliminary data.</text>
</comment>
<evidence type="ECO:0000256" key="6">
    <source>
        <dbReference type="RuleBase" id="RU363032"/>
    </source>
</evidence>
<evidence type="ECO:0000256" key="1">
    <source>
        <dbReference type="ARBA" id="ARBA00004141"/>
    </source>
</evidence>
<evidence type="ECO:0000256" key="4">
    <source>
        <dbReference type="ARBA" id="ARBA00022989"/>
    </source>
</evidence>
<gene>
    <name evidence="8" type="ORF">GNE07_17605</name>
</gene>
<dbReference type="AlphaFoldDB" id="A0AAW9WJV8"/>
<evidence type="ECO:0000259" key="7">
    <source>
        <dbReference type="PROSITE" id="PS50928"/>
    </source>
</evidence>
<dbReference type="CDD" id="cd06261">
    <property type="entry name" value="TM_PBP2"/>
    <property type="match status" value="1"/>
</dbReference>
<name>A0AAW9WJV8_9FIRM</name>
<dbReference type="Gene3D" id="1.10.3720.10">
    <property type="entry name" value="MetI-like"/>
    <property type="match status" value="1"/>
</dbReference>
<feature type="transmembrane region" description="Helical" evidence="6">
    <location>
        <begin position="99"/>
        <end position="119"/>
    </location>
</feature>
<protein>
    <submittedName>
        <fullName evidence="8">ABC transporter permease subunit</fullName>
    </submittedName>
</protein>
<proteinExistence type="inferred from homology"/>
<dbReference type="Pfam" id="PF00528">
    <property type="entry name" value="BPD_transp_1"/>
    <property type="match status" value="1"/>
</dbReference>
<dbReference type="InterPro" id="IPR000515">
    <property type="entry name" value="MetI-like"/>
</dbReference>
<keyword evidence="3 6" id="KW-0812">Transmembrane</keyword>
<comment type="similarity">
    <text evidence="6">Belongs to the binding-protein-dependent transport system permease family.</text>
</comment>
<dbReference type="GO" id="GO:0055085">
    <property type="term" value="P:transmembrane transport"/>
    <property type="evidence" value="ECO:0007669"/>
    <property type="project" value="InterPro"/>
</dbReference>
<keyword evidence="2 6" id="KW-0813">Transport</keyword>
<keyword evidence="5 6" id="KW-0472">Membrane</keyword>
<evidence type="ECO:0000313" key="8">
    <source>
        <dbReference type="EMBL" id="MUB64848.1"/>
    </source>
</evidence>
<dbReference type="PROSITE" id="PS50928">
    <property type="entry name" value="ABC_TM1"/>
    <property type="match status" value="1"/>
</dbReference>
<dbReference type="InterPro" id="IPR051204">
    <property type="entry name" value="ABC_transp_perm/SBD"/>
</dbReference>
<evidence type="ECO:0000313" key="9">
    <source>
        <dbReference type="Proteomes" id="UP000434223"/>
    </source>
</evidence>